<name>J3LK17_ORYBR</name>
<protein>
    <submittedName>
        <fullName evidence="1">Uncharacterized protein</fullName>
    </submittedName>
</protein>
<accession>J3LK17</accession>
<organism evidence="1">
    <name type="scientific">Oryza brachyantha</name>
    <name type="common">malo sina</name>
    <dbReference type="NCBI Taxonomy" id="4533"/>
    <lineage>
        <taxon>Eukaryota</taxon>
        <taxon>Viridiplantae</taxon>
        <taxon>Streptophyta</taxon>
        <taxon>Embryophyta</taxon>
        <taxon>Tracheophyta</taxon>
        <taxon>Spermatophyta</taxon>
        <taxon>Magnoliopsida</taxon>
        <taxon>Liliopsida</taxon>
        <taxon>Poales</taxon>
        <taxon>Poaceae</taxon>
        <taxon>BOP clade</taxon>
        <taxon>Oryzoideae</taxon>
        <taxon>Oryzeae</taxon>
        <taxon>Oryzinae</taxon>
        <taxon>Oryza</taxon>
    </lineage>
</organism>
<evidence type="ECO:0000313" key="1">
    <source>
        <dbReference type="EnsemblPlants" id="OB03G13930.1"/>
    </source>
</evidence>
<sequence>PSHFSDRSLTRLLFPLQATCGSTRGRSMASCEVCADVVGCGHSPRRRTVHGLTGSQLITHTSEDLLSASN</sequence>
<reference evidence="1" key="2">
    <citation type="submission" date="2013-04" db="UniProtKB">
        <authorList>
            <consortium name="EnsemblPlants"/>
        </authorList>
    </citation>
    <scope>IDENTIFICATION</scope>
</reference>
<dbReference type="Gramene" id="OB03G13930.1">
    <property type="protein sequence ID" value="OB03G13930.1"/>
    <property type="gene ID" value="OB03G13930"/>
</dbReference>
<dbReference type="HOGENOM" id="CLU_2765360_0_0_1"/>
<dbReference type="EnsemblPlants" id="OB03G13930.1">
    <property type="protein sequence ID" value="OB03G13930.1"/>
    <property type="gene ID" value="OB03G13930"/>
</dbReference>
<reference evidence="1" key="1">
    <citation type="journal article" date="2013" name="Nat. Commun.">
        <title>Whole-genome sequencing of Oryza brachyantha reveals mechanisms underlying Oryza genome evolution.</title>
        <authorList>
            <person name="Chen J."/>
            <person name="Huang Q."/>
            <person name="Gao D."/>
            <person name="Wang J."/>
            <person name="Lang Y."/>
            <person name="Liu T."/>
            <person name="Li B."/>
            <person name="Bai Z."/>
            <person name="Luis Goicoechea J."/>
            <person name="Liang C."/>
            <person name="Chen C."/>
            <person name="Zhang W."/>
            <person name="Sun S."/>
            <person name="Liao Y."/>
            <person name="Zhang X."/>
            <person name="Yang L."/>
            <person name="Song C."/>
            <person name="Wang M."/>
            <person name="Shi J."/>
            <person name="Liu G."/>
            <person name="Liu J."/>
            <person name="Zhou H."/>
            <person name="Zhou W."/>
            <person name="Yu Q."/>
            <person name="An N."/>
            <person name="Chen Y."/>
            <person name="Cai Q."/>
            <person name="Wang B."/>
            <person name="Liu B."/>
            <person name="Min J."/>
            <person name="Huang Y."/>
            <person name="Wu H."/>
            <person name="Li Z."/>
            <person name="Zhang Y."/>
            <person name="Yin Y."/>
            <person name="Song W."/>
            <person name="Jiang J."/>
            <person name="Jackson S.A."/>
            <person name="Wing R.A."/>
            <person name="Wang J."/>
            <person name="Chen M."/>
        </authorList>
    </citation>
    <scope>NUCLEOTIDE SEQUENCE [LARGE SCALE GENOMIC DNA]</scope>
    <source>
        <strain evidence="1">cv. IRGC 101232</strain>
    </source>
</reference>
<proteinExistence type="predicted"/>
<evidence type="ECO:0000313" key="2">
    <source>
        <dbReference type="Proteomes" id="UP000006038"/>
    </source>
</evidence>
<keyword evidence="2" id="KW-1185">Reference proteome</keyword>
<dbReference type="AlphaFoldDB" id="J3LK17"/>
<dbReference type="Proteomes" id="UP000006038">
    <property type="component" value="Chromosome 3"/>
</dbReference>